<name>A0A834WAK5_9FABA</name>
<dbReference type="GO" id="GO:0009506">
    <property type="term" value="C:plasmodesma"/>
    <property type="evidence" value="ECO:0007669"/>
    <property type="project" value="TreeGrafter"/>
</dbReference>
<accession>A0A834WAK5</accession>
<keyword evidence="2" id="KW-1185">Reference proteome</keyword>
<dbReference type="Proteomes" id="UP000634136">
    <property type="component" value="Unassembled WGS sequence"/>
</dbReference>
<dbReference type="PANTHER" id="PTHR31414">
    <property type="entry name" value="TRANSMEMBRANE PROTEIN DDB_G0292058"/>
    <property type="match status" value="1"/>
</dbReference>
<reference evidence="1" key="1">
    <citation type="submission" date="2020-09" db="EMBL/GenBank/DDBJ databases">
        <title>Genome-Enabled Discovery of Anthraquinone Biosynthesis in Senna tora.</title>
        <authorList>
            <person name="Kang S.-H."/>
            <person name="Pandey R.P."/>
            <person name="Lee C.-M."/>
            <person name="Sim J.-S."/>
            <person name="Jeong J.-T."/>
            <person name="Choi B.-S."/>
            <person name="Jung M."/>
            <person name="Ginzburg D."/>
            <person name="Zhao K."/>
            <person name="Won S.Y."/>
            <person name="Oh T.-J."/>
            <person name="Yu Y."/>
            <person name="Kim N.-H."/>
            <person name="Lee O.R."/>
            <person name="Lee T.-H."/>
            <person name="Bashyal P."/>
            <person name="Kim T.-S."/>
            <person name="Lee W.-H."/>
            <person name="Kawkins C."/>
            <person name="Kim C.-K."/>
            <person name="Kim J.S."/>
            <person name="Ahn B.O."/>
            <person name="Rhee S.Y."/>
            <person name="Sohng J.K."/>
        </authorList>
    </citation>
    <scope>NUCLEOTIDE SEQUENCE</scope>
    <source>
        <tissue evidence="1">Leaf</tissue>
    </source>
</reference>
<dbReference type="OrthoDB" id="1937321at2759"/>
<comment type="caution">
    <text evidence="1">The sequence shown here is derived from an EMBL/GenBank/DDBJ whole genome shotgun (WGS) entry which is preliminary data.</text>
</comment>
<dbReference type="EMBL" id="JAAIUW010000009">
    <property type="protein sequence ID" value="KAF7814413.1"/>
    <property type="molecule type" value="Genomic_DNA"/>
</dbReference>
<proteinExistence type="predicted"/>
<evidence type="ECO:0000313" key="2">
    <source>
        <dbReference type="Proteomes" id="UP000634136"/>
    </source>
</evidence>
<dbReference type="PANTHER" id="PTHR31414:SF15">
    <property type="entry name" value="PLASMA MEMBRANE FUSION PROTEIN"/>
    <property type="match status" value="1"/>
</dbReference>
<dbReference type="AlphaFoldDB" id="A0A834WAK5"/>
<protein>
    <submittedName>
        <fullName evidence="1">Putative UPF0481 protein</fullName>
    </submittedName>
</protein>
<dbReference type="InterPro" id="IPR040283">
    <property type="entry name" value="DDB_G0292058-like"/>
</dbReference>
<gene>
    <name evidence="1" type="ORF">G2W53_028382</name>
</gene>
<sequence length="102" mass="11422">MCELKWVGDTCVAMEDWLEHPENRTVLTKLLPCVDDATAKQAQDLTRNTSLEIVTMANEFLRNVANSDKSPGQEEEGKIGVFLQSIWSTSTTTLHSISSRHD</sequence>
<evidence type="ECO:0000313" key="1">
    <source>
        <dbReference type="EMBL" id="KAF7814413.1"/>
    </source>
</evidence>
<organism evidence="1 2">
    <name type="scientific">Senna tora</name>
    <dbReference type="NCBI Taxonomy" id="362788"/>
    <lineage>
        <taxon>Eukaryota</taxon>
        <taxon>Viridiplantae</taxon>
        <taxon>Streptophyta</taxon>
        <taxon>Embryophyta</taxon>
        <taxon>Tracheophyta</taxon>
        <taxon>Spermatophyta</taxon>
        <taxon>Magnoliopsida</taxon>
        <taxon>eudicotyledons</taxon>
        <taxon>Gunneridae</taxon>
        <taxon>Pentapetalae</taxon>
        <taxon>rosids</taxon>
        <taxon>fabids</taxon>
        <taxon>Fabales</taxon>
        <taxon>Fabaceae</taxon>
        <taxon>Caesalpinioideae</taxon>
        <taxon>Cassia clade</taxon>
        <taxon>Senna</taxon>
    </lineage>
</organism>
<dbReference type="GO" id="GO:0005886">
    <property type="term" value="C:plasma membrane"/>
    <property type="evidence" value="ECO:0007669"/>
    <property type="project" value="TreeGrafter"/>
</dbReference>